<organism evidence="3 4">
    <name type="scientific">Actinopolymorpha singaporensis</name>
    <dbReference type="NCBI Taxonomy" id="117157"/>
    <lineage>
        <taxon>Bacteria</taxon>
        <taxon>Bacillati</taxon>
        <taxon>Actinomycetota</taxon>
        <taxon>Actinomycetes</taxon>
        <taxon>Propionibacteriales</taxon>
        <taxon>Actinopolymorphaceae</taxon>
        <taxon>Actinopolymorpha</taxon>
    </lineage>
</organism>
<dbReference type="PANTHER" id="PTHR30290:SF62">
    <property type="entry name" value="OLIGOPEPTIDE ABC TRANSPORTER, PERIPLASMIC OLIGOPEPTIDE-BINDING PROTEIN"/>
    <property type="match status" value="1"/>
</dbReference>
<dbReference type="Pfam" id="PF00496">
    <property type="entry name" value="SBP_bac_5"/>
    <property type="match status" value="1"/>
</dbReference>
<dbReference type="SUPFAM" id="SSF53850">
    <property type="entry name" value="Periplasmic binding protein-like II"/>
    <property type="match status" value="1"/>
</dbReference>
<protein>
    <submittedName>
        <fullName evidence="3">Peptide/nickel transport system substrate-binding protein</fullName>
    </submittedName>
</protein>
<accession>A0A1H1MNL9</accession>
<keyword evidence="4" id="KW-1185">Reference proteome</keyword>
<dbReference type="AlphaFoldDB" id="A0A1H1MNL9"/>
<evidence type="ECO:0000256" key="1">
    <source>
        <dbReference type="SAM" id="MobiDB-lite"/>
    </source>
</evidence>
<dbReference type="Gene3D" id="3.10.105.10">
    <property type="entry name" value="Dipeptide-binding Protein, Domain 3"/>
    <property type="match status" value="1"/>
</dbReference>
<evidence type="ECO:0000313" key="3">
    <source>
        <dbReference type="EMBL" id="SDR88346.1"/>
    </source>
</evidence>
<dbReference type="PANTHER" id="PTHR30290">
    <property type="entry name" value="PERIPLASMIC BINDING COMPONENT OF ABC TRANSPORTER"/>
    <property type="match status" value="1"/>
</dbReference>
<dbReference type="InterPro" id="IPR006311">
    <property type="entry name" value="TAT_signal"/>
</dbReference>
<dbReference type="PROSITE" id="PS51257">
    <property type="entry name" value="PROKAR_LIPOPROTEIN"/>
    <property type="match status" value="1"/>
</dbReference>
<dbReference type="EMBL" id="LT629732">
    <property type="protein sequence ID" value="SDR88346.1"/>
    <property type="molecule type" value="Genomic_DNA"/>
</dbReference>
<dbReference type="GO" id="GO:1904680">
    <property type="term" value="F:peptide transmembrane transporter activity"/>
    <property type="evidence" value="ECO:0007669"/>
    <property type="project" value="TreeGrafter"/>
</dbReference>
<sequence>MDTLDERSGNVSRRRLLIGSALAAVTTTIAACSGSSTNAGGRPSGSPKRANRKGSPAKPLAAPRQLHEAPALAKRVRAGELPAVGKRVPGRPYVVPHRWLRTGKYGGTLRMPASASTTFSPTTLMYGHAPLRWLNDSQDLGPGLVESWESNDDASQWTLHMREGVRWSDGAPLTSADAMYWWKDLVLNGDYPAEAPDSGRSSKGTPMRLSAPDAYTLVMDFDAPSPVVIFQLARYVQWDVWFQPRHYLKQFHLTYNSKAGEDWANQHAEKMNYAQNPDCPTLTGWKLRSYREGVRVTWERNPYYWCVDPEGNQLPYIDVLSMPLFQDPQVGKLQVQNGQADYAGSWGASVPLGLADVSGLKRSAAKSRTRVLLWNTGTGGTPAFFFNHDYENEAMRKLIRTPAFRQALSHAHNREDVRKTLYFNTGQITTGTHSTQSIEYHTPPEGPKIYKSWKDSYSAYDPEKAKRMLDKLGVVDSDGDGLRNLPNGEKLSVVISYSADSTEESVKYNQLLKRDWEKIGVSVKLDPRPPTVFGEQWERGELMSQGGWGLTTLHDHLVLYYWFCSTEPSVWAPLQAQWWKVRGTPAEHAEADVSPWKRTPPRLEPDKGGPVDRLWQGLAKALAEPEALRRTRTVWDMIRIHVEEGPFFQCSVANFPTPLVVHQDLRNVPSRDELAYGGLANTWSHPTPAVYDPEAYYWENPSEHT</sequence>
<dbReference type="CDD" id="cd08500">
    <property type="entry name" value="PBP2_NikA_DppA_OppA_like_4"/>
    <property type="match status" value="1"/>
</dbReference>
<feature type="region of interest" description="Disordered" evidence="1">
    <location>
        <begin position="33"/>
        <end position="69"/>
    </location>
</feature>
<reference evidence="3 4" key="1">
    <citation type="submission" date="2016-10" db="EMBL/GenBank/DDBJ databases">
        <authorList>
            <person name="de Groot N.N."/>
        </authorList>
    </citation>
    <scope>NUCLEOTIDE SEQUENCE [LARGE SCALE GENOMIC DNA]</scope>
    <source>
        <strain evidence="3 4">DSM 22024</strain>
    </source>
</reference>
<dbReference type="InterPro" id="IPR000914">
    <property type="entry name" value="SBP_5_dom"/>
</dbReference>
<proteinExistence type="predicted"/>
<dbReference type="Gene3D" id="3.40.190.10">
    <property type="entry name" value="Periplasmic binding protein-like II"/>
    <property type="match status" value="1"/>
</dbReference>
<dbReference type="OrthoDB" id="9764591at2"/>
<feature type="domain" description="Solute-binding protein family 5" evidence="2">
    <location>
        <begin position="141"/>
        <end position="566"/>
    </location>
</feature>
<dbReference type="RefSeq" id="WP_092650793.1">
    <property type="nucleotide sequence ID" value="NZ_LT629732.1"/>
</dbReference>
<dbReference type="Proteomes" id="UP000198983">
    <property type="component" value="Chromosome I"/>
</dbReference>
<gene>
    <name evidence="3" type="ORF">SAMN04489717_0898</name>
</gene>
<dbReference type="GO" id="GO:0015833">
    <property type="term" value="P:peptide transport"/>
    <property type="evidence" value="ECO:0007669"/>
    <property type="project" value="TreeGrafter"/>
</dbReference>
<name>A0A1H1MNL9_9ACTN</name>
<evidence type="ECO:0000313" key="4">
    <source>
        <dbReference type="Proteomes" id="UP000198983"/>
    </source>
</evidence>
<dbReference type="InterPro" id="IPR039424">
    <property type="entry name" value="SBP_5"/>
</dbReference>
<feature type="region of interest" description="Disordered" evidence="1">
    <location>
        <begin position="590"/>
        <end position="610"/>
    </location>
</feature>
<dbReference type="PROSITE" id="PS51318">
    <property type="entry name" value="TAT"/>
    <property type="match status" value="1"/>
</dbReference>
<dbReference type="STRING" id="117157.SAMN04489717_0898"/>
<evidence type="ECO:0000259" key="2">
    <source>
        <dbReference type="Pfam" id="PF00496"/>
    </source>
</evidence>
<feature type="compositionally biased region" description="Basic and acidic residues" evidence="1">
    <location>
        <begin position="601"/>
        <end position="610"/>
    </location>
</feature>